<dbReference type="STRING" id="869212.Turpa_2543"/>
<dbReference type="InterPro" id="IPR037925">
    <property type="entry name" value="FlgE/F/G-like"/>
</dbReference>
<comment type="similarity">
    <text evidence="2 6">Belongs to the flagella basal body rod proteins family.</text>
</comment>
<evidence type="ECO:0000259" key="9">
    <source>
        <dbReference type="Pfam" id="PF22692"/>
    </source>
</evidence>
<dbReference type="PANTHER" id="PTHR30435">
    <property type="entry name" value="FLAGELLAR PROTEIN"/>
    <property type="match status" value="1"/>
</dbReference>
<keyword evidence="4 6" id="KW-0975">Bacterial flagellum</keyword>
<dbReference type="Proteomes" id="UP000006048">
    <property type="component" value="Chromosome"/>
</dbReference>
<protein>
    <recommendedName>
        <fullName evidence="3 5">Flagellar basal-body rod protein FlgG</fullName>
    </recommendedName>
</protein>
<evidence type="ECO:0000256" key="5">
    <source>
        <dbReference type="NCBIfam" id="TIGR02488"/>
    </source>
</evidence>
<dbReference type="InterPro" id="IPR012834">
    <property type="entry name" value="FlgG_G_neg"/>
</dbReference>
<keyword evidence="11" id="KW-1185">Reference proteome</keyword>
<dbReference type="HOGENOM" id="CLU_013687_0_1_12"/>
<dbReference type="GO" id="GO:0009426">
    <property type="term" value="C:bacterial-type flagellum basal body, distal rod"/>
    <property type="evidence" value="ECO:0007669"/>
    <property type="project" value="UniProtKB-UniRule"/>
</dbReference>
<comment type="subcellular location">
    <subcellularLocation>
        <location evidence="1 6">Bacterial flagellum basal body</location>
    </subcellularLocation>
</comment>
<keyword evidence="10" id="KW-0969">Cilium</keyword>
<dbReference type="Pfam" id="PF00460">
    <property type="entry name" value="Flg_bb_rod"/>
    <property type="match status" value="1"/>
</dbReference>
<dbReference type="InterPro" id="IPR053967">
    <property type="entry name" value="LlgE_F_G-like_D1"/>
</dbReference>
<dbReference type="RefSeq" id="WP_014803688.1">
    <property type="nucleotide sequence ID" value="NC_018020.1"/>
</dbReference>
<name>I4B7C6_TURPD</name>
<evidence type="ECO:0000313" key="10">
    <source>
        <dbReference type="EMBL" id="AFM13183.1"/>
    </source>
</evidence>
<dbReference type="NCBIfam" id="TIGR03506">
    <property type="entry name" value="FlgEFG_subfam"/>
    <property type="match status" value="2"/>
</dbReference>
<dbReference type="EMBL" id="CP002959">
    <property type="protein sequence ID" value="AFM13183.1"/>
    <property type="molecule type" value="Genomic_DNA"/>
</dbReference>
<dbReference type="AlphaFoldDB" id="I4B7C6"/>
<dbReference type="Pfam" id="PF22692">
    <property type="entry name" value="LlgE_F_G_D1"/>
    <property type="match status" value="1"/>
</dbReference>
<evidence type="ECO:0000256" key="4">
    <source>
        <dbReference type="ARBA" id="ARBA00023143"/>
    </source>
</evidence>
<evidence type="ECO:0000256" key="2">
    <source>
        <dbReference type="ARBA" id="ARBA00009677"/>
    </source>
</evidence>
<dbReference type="SUPFAM" id="SSF117143">
    <property type="entry name" value="Flagellar hook protein flgE"/>
    <property type="match status" value="1"/>
</dbReference>
<gene>
    <name evidence="10" type="ordered locus">Turpa_2543</name>
</gene>
<evidence type="ECO:0000256" key="1">
    <source>
        <dbReference type="ARBA" id="ARBA00004117"/>
    </source>
</evidence>
<dbReference type="NCBIfam" id="TIGR02488">
    <property type="entry name" value="flgG_G_neg"/>
    <property type="match status" value="1"/>
</dbReference>
<dbReference type="PATRIC" id="fig|869212.3.peg.2561"/>
<evidence type="ECO:0000259" key="8">
    <source>
        <dbReference type="Pfam" id="PF06429"/>
    </source>
</evidence>
<feature type="domain" description="Flagellar basal-body/hook protein C-terminal" evidence="8">
    <location>
        <begin position="219"/>
        <end position="263"/>
    </location>
</feature>
<feature type="domain" description="Flagellar basal body rod protein N-terminal" evidence="7">
    <location>
        <begin position="7"/>
        <end position="35"/>
    </location>
</feature>
<proteinExistence type="inferred from homology"/>
<reference evidence="10 11" key="1">
    <citation type="submission" date="2012-06" db="EMBL/GenBank/DDBJ databases">
        <title>The complete chromosome of genome of Turneriella parva DSM 21527.</title>
        <authorList>
            <consortium name="US DOE Joint Genome Institute (JGI-PGF)"/>
            <person name="Lucas S."/>
            <person name="Han J."/>
            <person name="Lapidus A."/>
            <person name="Bruce D."/>
            <person name="Goodwin L."/>
            <person name="Pitluck S."/>
            <person name="Peters L."/>
            <person name="Kyrpides N."/>
            <person name="Mavromatis K."/>
            <person name="Ivanova N."/>
            <person name="Mikhailova N."/>
            <person name="Chertkov O."/>
            <person name="Detter J.C."/>
            <person name="Tapia R."/>
            <person name="Han C."/>
            <person name="Land M."/>
            <person name="Hauser L."/>
            <person name="Markowitz V."/>
            <person name="Cheng J.-F."/>
            <person name="Hugenholtz P."/>
            <person name="Woyke T."/>
            <person name="Wu D."/>
            <person name="Gronow S."/>
            <person name="Wellnitz S."/>
            <person name="Brambilla E."/>
            <person name="Klenk H.-P."/>
            <person name="Eisen J.A."/>
        </authorList>
    </citation>
    <scope>NUCLEOTIDE SEQUENCE [LARGE SCALE GENOMIC DNA]</scope>
    <source>
        <strain evidence="11">ATCC BAA-1111 / DSM 21527 / NCTC 11395 / H</strain>
    </source>
</reference>
<sequence length="266" mass="28916">MVRSLWTSATGMIAQQFHMDTISHNLSNVNTTGYKKNRVDFEDLLYQHQVLAGTPSTAVSEIPVGVNVGVGVRPAATQKLFQMGSLQSTGHKLDMAISSDVGFFKILMPDGTFGYQRNGDFKIDSRRQVLQSDGYTLEPPLVIPPDGLIETLTINEQGEVRIQIGDDQIPRQIGQIELYRFVNPAGLKAIGKNLFKESPASGPEIPGTPGLGGFGGILQGFLEMSNVNLAEEMVNMIVAQRAYEANSKSIQTSDSMLSTAIQLKRG</sequence>
<dbReference type="InterPro" id="IPR020013">
    <property type="entry name" value="Flagellar_FlgE/F/G"/>
</dbReference>
<dbReference type="GO" id="GO:0071978">
    <property type="term" value="P:bacterial-type flagellum-dependent swarming motility"/>
    <property type="evidence" value="ECO:0007669"/>
    <property type="project" value="TreeGrafter"/>
</dbReference>
<dbReference type="PANTHER" id="PTHR30435:SF19">
    <property type="entry name" value="FLAGELLAR BASAL-BODY ROD PROTEIN FLGG"/>
    <property type="match status" value="1"/>
</dbReference>
<dbReference type="KEGG" id="tpx:Turpa_2543"/>
<dbReference type="InterPro" id="IPR001444">
    <property type="entry name" value="Flag_bb_rod_N"/>
</dbReference>
<evidence type="ECO:0000313" key="11">
    <source>
        <dbReference type="Proteomes" id="UP000006048"/>
    </source>
</evidence>
<dbReference type="SUPFAM" id="SSF64518">
    <property type="entry name" value="Phase 1 flagellin"/>
    <property type="match status" value="1"/>
</dbReference>
<dbReference type="Pfam" id="PF06429">
    <property type="entry name" value="Flg_bbr_C"/>
    <property type="match status" value="1"/>
</dbReference>
<evidence type="ECO:0000256" key="3">
    <source>
        <dbReference type="ARBA" id="ARBA00017948"/>
    </source>
</evidence>
<dbReference type="OrthoDB" id="9804559at2"/>
<evidence type="ECO:0000259" key="7">
    <source>
        <dbReference type="Pfam" id="PF00460"/>
    </source>
</evidence>
<keyword evidence="10" id="KW-0966">Cell projection</keyword>
<dbReference type="NCBIfam" id="NF009456">
    <property type="entry name" value="PRK12816.1"/>
    <property type="match status" value="1"/>
</dbReference>
<dbReference type="InterPro" id="IPR010930">
    <property type="entry name" value="Flg_bb/hook_C_dom"/>
</dbReference>
<organism evidence="10 11">
    <name type="scientific">Turneriella parva (strain ATCC BAA-1111 / DSM 21527 / NCTC 11395 / H)</name>
    <name type="common">Leptospira parva</name>
    <dbReference type="NCBI Taxonomy" id="869212"/>
    <lineage>
        <taxon>Bacteria</taxon>
        <taxon>Pseudomonadati</taxon>
        <taxon>Spirochaetota</taxon>
        <taxon>Spirochaetia</taxon>
        <taxon>Leptospirales</taxon>
        <taxon>Leptospiraceae</taxon>
        <taxon>Turneriella</taxon>
    </lineage>
</organism>
<evidence type="ECO:0000256" key="6">
    <source>
        <dbReference type="RuleBase" id="RU362116"/>
    </source>
</evidence>
<accession>I4B7C6</accession>
<keyword evidence="10" id="KW-0282">Flagellum</keyword>
<feature type="domain" description="Flagellar hook protein FlgE/F/G-like D1" evidence="9">
    <location>
        <begin position="102"/>
        <end position="161"/>
    </location>
</feature>